<organism evidence="1 2">
    <name type="scientific">Arachis hypogaea</name>
    <name type="common">Peanut</name>
    <dbReference type="NCBI Taxonomy" id="3818"/>
    <lineage>
        <taxon>Eukaryota</taxon>
        <taxon>Viridiplantae</taxon>
        <taxon>Streptophyta</taxon>
        <taxon>Embryophyta</taxon>
        <taxon>Tracheophyta</taxon>
        <taxon>Spermatophyta</taxon>
        <taxon>Magnoliopsida</taxon>
        <taxon>eudicotyledons</taxon>
        <taxon>Gunneridae</taxon>
        <taxon>Pentapetalae</taxon>
        <taxon>rosids</taxon>
        <taxon>fabids</taxon>
        <taxon>Fabales</taxon>
        <taxon>Fabaceae</taxon>
        <taxon>Papilionoideae</taxon>
        <taxon>50 kb inversion clade</taxon>
        <taxon>dalbergioids sensu lato</taxon>
        <taxon>Dalbergieae</taxon>
        <taxon>Pterocarpus clade</taxon>
        <taxon>Arachis</taxon>
    </lineage>
</organism>
<keyword evidence="2" id="KW-1185">Reference proteome</keyword>
<dbReference type="EMBL" id="SDMP01000006">
    <property type="protein sequence ID" value="RYR52340.1"/>
    <property type="molecule type" value="Genomic_DNA"/>
</dbReference>
<accession>A0A445CN45</accession>
<dbReference type="Proteomes" id="UP000289738">
    <property type="component" value="Chromosome A06"/>
</dbReference>
<name>A0A445CN45_ARAHY</name>
<proteinExistence type="predicted"/>
<evidence type="ECO:0000313" key="2">
    <source>
        <dbReference type="Proteomes" id="UP000289738"/>
    </source>
</evidence>
<evidence type="ECO:0000313" key="1">
    <source>
        <dbReference type="EMBL" id="RYR52340.1"/>
    </source>
</evidence>
<gene>
    <name evidence="1" type="ORF">Ahy_A06g027271</name>
</gene>
<reference evidence="1 2" key="1">
    <citation type="submission" date="2019-01" db="EMBL/GenBank/DDBJ databases">
        <title>Sequencing of cultivated peanut Arachis hypogaea provides insights into genome evolution and oil improvement.</title>
        <authorList>
            <person name="Chen X."/>
        </authorList>
    </citation>
    <scope>NUCLEOTIDE SEQUENCE [LARGE SCALE GENOMIC DNA]</scope>
    <source>
        <strain evidence="2">cv. Fuhuasheng</strain>
        <tissue evidence="1">Leaves</tissue>
    </source>
</reference>
<sequence>MHHYPMVHPYQPYGGVLPIPFHLVQNGMAYFNYYPSIAGSKSYPQLSHVSPYSSGPSDSYTWVGLLNDAINNKKPEMNVAALDSCQEMVLIFIIPLRIARSSSHQIAHGDTTMFIVQDIDCIEAIAKDPQHFRQIVVFLVDKFRIDNSLLENYAFSLLQNFIFIYTMRCFDNSPTLCSLECFDNTRWEPYLDFASIMVQVYDIGIRNQPFHLST</sequence>
<protein>
    <submittedName>
        <fullName evidence="1">Uncharacterized protein</fullName>
    </submittedName>
</protein>
<dbReference type="AlphaFoldDB" id="A0A445CN45"/>
<comment type="caution">
    <text evidence="1">The sequence shown here is derived from an EMBL/GenBank/DDBJ whole genome shotgun (WGS) entry which is preliminary data.</text>
</comment>